<dbReference type="AlphaFoldDB" id="A0A0C9YV25"/>
<protein>
    <submittedName>
        <fullName evidence="1">Uncharacterized protein</fullName>
    </submittedName>
</protein>
<gene>
    <name evidence="1" type="ORF">PISMIDRAFT_211244</name>
</gene>
<proteinExistence type="predicted"/>
<dbReference type="EMBL" id="KN833817">
    <property type="protein sequence ID" value="KIK17879.1"/>
    <property type="molecule type" value="Genomic_DNA"/>
</dbReference>
<accession>A0A0C9YV25</accession>
<reference evidence="1 2" key="1">
    <citation type="submission" date="2014-04" db="EMBL/GenBank/DDBJ databases">
        <authorList>
            <consortium name="DOE Joint Genome Institute"/>
            <person name="Kuo A."/>
            <person name="Kohler A."/>
            <person name="Costa M.D."/>
            <person name="Nagy L.G."/>
            <person name="Floudas D."/>
            <person name="Copeland A."/>
            <person name="Barry K.W."/>
            <person name="Cichocki N."/>
            <person name="Veneault-Fourrey C."/>
            <person name="LaButti K."/>
            <person name="Lindquist E.A."/>
            <person name="Lipzen A."/>
            <person name="Lundell T."/>
            <person name="Morin E."/>
            <person name="Murat C."/>
            <person name="Sun H."/>
            <person name="Tunlid A."/>
            <person name="Henrissat B."/>
            <person name="Grigoriev I.V."/>
            <person name="Hibbett D.S."/>
            <person name="Martin F."/>
            <person name="Nordberg H.P."/>
            <person name="Cantor M.N."/>
            <person name="Hua S.X."/>
        </authorList>
    </citation>
    <scope>NUCLEOTIDE SEQUENCE [LARGE SCALE GENOMIC DNA]</scope>
    <source>
        <strain evidence="1 2">441</strain>
    </source>
</reference>
<evidence type="ECO:0000313" key="2">
    <source>
        <dbReference type="Proteomes" id="UP000054018"/>
    </source>
</evidence>
<keyword evidence="2" id="KW-1185">Reference proteome</keyword>
<reference evidence="2" key="2">
    <citation type="submission" date="2015-01" db="EMBL/GenBank/DDBJ databases">
        <title>Evolutionary Origins and Diversification of the Mycorrhizal Mutualists.</title>
        <authorList>
            <consortium name="DOE Joint Genome Institute"/>
            <consortium name="Mycorrhizal Genomics Consortium"/>
            <person name="Kohler A."/>
            <person name="Kuo A."/>
            <person name="Nagy L.G."/>
            <person name="Floudas D."/>
            <person name="Copeland A."/>
            <person name="Barry K.W."/>
            <person name="Cichocki N."/>
            <person name="Veneault-Fourrey C."/>
            <person name="LaButti K."/>
            <person name="Lindquist E.A."/>
            <person name="Lipzen A."/>
            <person name="Lundell T."/>
            <person name="Morin E."/>
            <person name="Murat C."/>
            <person name="Riley R."/>
            <person name="Ohm R."/>
            <person name="Sun H."/>
            <person name="Tunlid A."/>
            <person name="Henrissat B."/>
            <person name="Grigoriev I.V."/>
            <person name="Hibbett D.S."/>
            <person name="Martin F."/>
        </authorList>
    </citation>
    <scope>NUCLEOTIDE SEQUENCE [LARGE SCALE GENOMIC DNA]</scope>
    <source>
        <strain evidence="2">441</strain>
    </source>
</reference>
<dbReference type="Proteomes" id="UP000054018">
    <property type="component" value="Unassembled WGS sequence"/>
</dbReference>
<dbReference type="HOGENOM" id="CLU_2868527_0_0_1"/>
<organism evidence="1 2">
    <name type="scientific">Pisolithus microcarpus 441</name>
    <dbReference type="NCBI Taxonomy" id="765257"/>
    <lineage>
        <taxon>Eukaryota</taxon>
        <taxon>Fungi</taxon>
        <taxon>Dikarya</taxon>
        <taxon>Basidiomycota</taxon>
        <taxon>Agaricomycotina</taxon>
        <taxon>Agaricomycetes</taxon>
        <taxon>Agaricomycetidae</taxon>
        <taxon>Boletales</taxon>
        <taxon>Sclerodermatineae</taxon>
        <taxon>Pisolithaceae</taxon>
        <taxon>Pisolithus</taxon>
    </lineage>
</organism>
<evidence type="ECO:0000313" key="1">
    <source>
        <dbReference type="EMBL" id="KIK17879.1"/>
    </source>
</evidence>
<name>A0A0C9YV25_9AGAM</name>
<sequence length="64" mass="7058">MACEVQAICLCSLKPSSRTSRRRNRFNGSHLGSIRYTTWSQFGGSRRGFSTSTSGRVVSSSQII</sequence>